<organism evidence="3 4">
    <name type="scientific">Bathycoccus prasinos</name>
    <dbReference type="NCBI Taxonomy" id="41875"/>
    <lineage>
        <taxon>Eukaryota</taxon>
        <taxon>Viridiplantae</taxon>
        <taxon>Chlorophyta</taxon>
        <taxon>Mamiellophyceae</taxon>
        <taxon>Mamiellales</taxon>
        <taxon>Bathycoccaceae</taxon>
        <taxon>Bathycoccus</taxon>
    </lineage>
</organism>
<feature type="compositionally biased region" description="Basic residues" evidence="2">
    <location>
        <begin position="1"/>
        <end position="14"/>
    </location>
</feature>
<evidence type="ECO:0000313" key="4">
    <source>
        <dbReference type="Proteomes" id="UP000198341"/>
    </source>
</evidence>
<protein>
    <submittedName>
        <fullName evidence="3">Uncharacterized protein</fullName>
    </submittedName>
</protein>
<evidence type="ECO:0000256" key="1">
    <source>
        <dbReference type="SAM" id="Coils"/>
    </source>
</evidence>
<gene>
    <name evidence="3" type="ORF">Bathy07g04210</name>
</gene>
<dbReference type="AlphaFoldDB" id="K8FHM0"/>
<keyword evidence="4" id="KW-1185">Reference proteome</keyword>
<evidence type="ECO:0000313" key="3">
    <source>
        <dbReference type="EMBL" id="CCO65969.1"/>
    </source>
</evidence>
<accession>K8FHM0</accession>
<feature type="region of interest" description="Disordered" evidence="2">
    <location>
        <begin position="1"/>
        <end position="35"/>
    </location>
</feature>
<feature type="coiled-coil region" evidence="1">
    <location>
        <begin position="560"/>
        <end position="663"/>
    </location>
</feature>
<reference evidence="3 4" key="1">
    <citation type="submission" date="2011-10" db="EMBL/GenBank/DDBJ databases">
        <authorList>
            <person name="Genoscope - CEA"/>
        </authorList>
    </citation>
    <scope>NUCLEOTIDE SEQUENCE [LARGE SCALE GENOMIC DNA]</scope>
    <source>
        <strain evidence="3 4">RCC 1105</strain>
    </source>
</reference>
<keyword evidence="1" id="KW-0175">Coiled coil</keyword>
<feature type="compositionally biased region" description="Acidic residues" evidence="2">
    <location>
        <begin position="228"/>
        <end position="244"/>
    </location>
</feature>
<feature type="region of interest" description="Disordered" evidence="2">
    <location>
        <begin position="199"/>
        <end position="255"/>
    </location>
</feature>
<feature type="compositionally biased region" description="Basic and acidic residues" evidence="2">
    <location>
        <begin position="209"/>
        <end position="226"/>
    </location>
</feature>
<dbReference type="Proteomes" id="UP000198341">
    <property type="component" value="Chromosome 7"/>
</dbReference>
<feature type="compositionally biased region" description="Low complexity" evidence="2">
    <location>
        <begin position="273"/>
        <end position="283"/>
    </location>
</feature>
<dbReference type="GeneID" id="19014910"/>
<dbReference type="KEGG" id="bpg:Bathy07g04210"/>
<proteinExistence type="predicted"/>
<dbReference type="RefSeq" id="XP_007511881.1">
    <property type="nucleotide sequence ID" value="XM_007511819.1"/>
</dbReference>
<feature type="region of interest" description="Disordered" evidence="2">
    <location>
        <begin position="264"/>
        <end position="283"/>
    </location>
</feature>
<name>K8FHM0_9CHLO</name>
<dbReference type="EMBL" id="FO082272">
    <property type="protein sequence ID" value="CCO65969.1"/>
    <property type="molecule type" value="Genomic_DNA"/>
</dbReference>
<evidence type="ECO:0000256" key="2">
    <source>
        <dbReference type="SAM" id="MobiDB-lite"/>
    </source>
</evidence>
<sequence>MALKKKKKKKKTKSSHGNITTHNNNNNEDKDDNDSNAFFSRIRRIKSRWNQRRNSSTFKEDFVAFCSNKTTTKRNDTDDTDDQNEKLFLVDDVVSQESISDQTYAMSRAYKIDRLGAKLALDLALGKQTEVRRVFEALRGGESKGKEDDDEEDEEEEERTMFERVFGDGCKKVPKSNDVRFRAPLEALREALDVVDTLEEKKRRKRKKNGEEVGRSGDDGESHASSEYDSDDSGDSDDETEYSTEDFQSSEASSLLSIGEHARTIRKEKNSEKTTSTQEQTTTTSSKSLFRDVVFAAYHIFALNDAKKQAFDKWISDDVNRLYAKDLLLSEKEIKDDDKKPCAATRAEFLRVACASRASNAEKVALETLETQFPRWQIQIQRAKRRRDVSSRIANERWVRLLQTHASEIRQKVEELPGDADFALAWKKMREFTRKFDVTEAQQNAYAATDPIAQKESARVADACRAMLLDGLNAACGVSISNLSIVEDDSQYYNSDVFEKQRLLIAKECGRPLRSLEARCAQARKEIGTLTSRAFAAAPIVSTAATASMFQNLSLQYELHEKEQIQNELLEEESVEQEARTERERLKKQAKLDRLRELARRKLEKENERKRAEEELLLRKKEDERLQELAIEERRAEIARVEARRKARDVEEQRLILEEIERQNKANKTWADYASDSEEDDLSDLRAFVDKVNMNE</sequence>